<gene>
    <name evidence="3" type="ORF">A3J47_02425</name>
</gene>
<dbReference type="Pfam" id="PF20803">
    <property type="entry name" value="PaaX_M"/>
    <property type="match status" value="1"/>
</dbReference>
<feature type="domain" description="Transcriptional repressor PaaX-like central Cas2-like" evidence="2">
    <location>
        <begin position="99"/>
        <end position="170"/>
    </location>
</feature>
<dbReference type="Proteomes" id="UP000176581">
    <property type="component" value="Unassembled WGS sequence"/>
</dbReference>
<organism evidence="3 4">
    <name type="scientific">Candidatus Yanofskybacteria bacterium RIFCSPHIGHO2_02_FULL_43_22</name>
    <dbReference type="NCBI Taxonomy" id="1802681"/>
    <lineage>
        <taxon>Bacteria</taxon>
        <taxon>Candidatus Yanofskyibacteriota</taxon>
    </lineage>
</organism>
<evidence type="ECO:0000313" key="4">
    <source>
        <dbReference type="Proteomes" id="UP000176581"/>
    </source>
</evidence>
<evidence type="ECO:0000313" key="3">
    <source>
        <dbReference type="EMBL" id="OGN13709.1"/>
    </source>
</evidence>
<dbReference type="EMBL" id="MGJV01000037">
    <property type="protein sequence ID" value="OGN13709.1"/>
    <property type="molecule type" value="Genomic_DNA"/>
</dbReference>
<dbReference type="InterPro" id="IPR048846">
    <property type="entry name" value="PaaX-like_central"/>
</dbReference>
<comment type="caution">
    <text evidence="3">The sequence shown here is derived from an EMBL/GenBank/DDBJ whole genome shotgun (WGS) entry which is preliminary data.</text>
</comment>
<name>A0A1F8FN27_9BACT</name>
<dbReference type="Gene3D" id="3.30.70.2650">
    <property type="match status" value="1"/>
</dbReference>
<dbReference type="AlphaFoldDB" id="A0A1F8FN27"/>
<accession>A0A1F8FN27</accession>
<keyword evidence="1" id="KW-0472">Membrane</keyword>
<evidence type="ECO:0000256" key="1">
    <source>
        <dbReference type="SAM" id="Phobius"/>
    </source>
</evidence>
<proteinExistence type="predicted"/>
<keyword evidence="1" id="KW-1133">Transmembrane helix</keyword>
<feature type="transmembrane region" description="Helical" evidence="1">
    <location>
        <begin position="12"/>
        <end position="38"/>
    </location>
</feature>
<evidence type="ECO:0000259" key="2">
    <source>
        <dbReference type="Pfam" id="PF20803"/>
    </source>
</evidence>
<sequence length="191" mass="22476">MKRSQAFSNKLLKVLVVGGVVTIAAVNPFFGLLAANVIEEELRKRKWKRFNDDLYYLKCRGLIKTYQNQDGSYRVISTNKGHRQVAKHDLENIKIKIPQKWDRYWRFVIFDIPTEKQKGRLALLSGLRRLGFIKFQKSVWAHPFECKYELAMLAKTSGMEEYVHWLVCRDTSAGNYLRNEFEERNTIKLIS</sequence>
<protein>
    <recommendedName>
        <fullName evidence="2">Transcriptional repressor PaaX-like central Cas2-like domain-containing protein</fullName>
    </recommendedName>
</protein>
<keyword evidence="1" id="KW-0812">Transmembrane</keyword>
<reference evidence="3 4" key="1">
    <citation type="journal article" date="2016" name="Nat. Commun.">
        <title>Thousands of microbial genomes shed light on interconnected biogeochemical processes in an aquifer system.</title>
        <authorList>
            <person name="Anantharaman K."/>
            <person name="Brown C.T."/>
            <person name="Hug L.A."/>
            <person name="Sharon I."/>
            <person name="Castelle C.J."/>
            <person name="Probst A.J."/>
            <person name="Thomas B.C."/>
            <person name="Singh A."/>
            <person name="Wilkins M.J."/>
            <person name="Karaoz U."/>
            <person name="Brodie E.L."/>
            <person name="Williams K.H."/>
            <person name="Hubbard S.S."/>
            <person name="Banfield J.F."/>
        </authorList>
    </citation>
    <scope>NUCLEOTIDE SEQUENCE [LARGE SCALE GENOMIC DNA]</scope>
</reference>